<sequence>MTPHLTPADTDSLIAESILLHVLWYRSGRGHKWRKIGQRVTRAECVNLMHGSGEFWLAEIREPSLAGTLLDGFADNE</sequence>
<evidence type="ECO:0000313" key="2">
    <source>
        <dbReference type="Proteomes" id="UP000464178"/>
    </source>
</evidence>
<dbReference type="EMBL" id="LR593886">
    <property type="protein sequence ID" value="VTR94209.1"/>
    <property type="molecule type" value="Genomic_DNA"/>
</dbReference>
<protein>
    <submittedName>
        <fullName evidence="1">Uncharacterized protein</fullName>
    </submittedName>
</protein>
<dbReference type="RefSeq" id="WP_162668792.1">
    <property type="nucleotide sequence ID" value="NZ_LR593886.1"/>
</dbReference>
<dbReference type="Proteomes" id="UP000464178">
    <property type="component" value="Chromosome"/>
</dbReference>
<dbReference type="AlphaFoldDB" id="A0A6P2CZ94"/>
<accession>A0A6P2CZ94</accession>
<gene>
    <name evidence="1" type="ORF">SOIL9_35050</name>
</gene>
<dbReference type="KEGG" id="gms:SOIL9_35050"/>
<name>A0A6P2CZ94_9BACT</name>
<reference evidence="1 2" key="1">
    <citation type="submission" date="2019-05" db="EMBL/GenBank/DDBJ databases">
        <authorList>
            <consortium name="Science for Life Laboratories"/>
        </authorList>
    </citation>
    <scope>NUCLEOTIDE SEQUENCE [LARGE SCALE GENOMIC DNA]</scope>
    <source>
        <strain evidence="1">Soil9</strain>
    </source>
</reference>
<evidence type="ECO:0000313" key="1">
    <source>
        <dbReference type="EMBL" id="VTR94209.1"/>
    </source>
</evidence>
<organism evidence="1 2">
    <name type="scientific">Gemmata massiliana</name>
    <dbReference type="NCBI Taxonomy" id="1210884"/>
    <lineage>
        <taxon>Bacteria</taxon>
        <taxon>Pseudomonadati</taxon>
        <taxon>Planctomycetota</taxon>
        <taxon>Planctomycetia</taxon>
        <taxon>Gemmatales</taxon>
        <taxon>Gemmataceae</taxon>
        <taxon>Gemmata</taxon>
    </lineage>
</organism>
<proteinExistence type="predicted"/>
<keyword evidence="2" id="KW-1185">Reference proteome</keyword>